<keyword evidence="1" id="KW-0812">Transmembrane</keyword>
<keyword evidence="1" id="KW-0472">Membrane</keyword>
<sequence length="702" mass="80525">MLTTRRLLRWTLGSAVVLFISFLYPNNQKFPFTFERGQDWHYADLEAPYDIPILKPEEQLRADLAAVRERATPVYRFDQEIVREARADFLAEFKTKLDSAKARNQNQDILAQPERHRRYGLEVIDKIYQRGIINVRSEDYRDQGIDHVITVVNGNEQHKVSVSNIFTPGDAVVWLSDSLFYTDLKSPEFLLELLQDKFRHNIFYSDSLTVRLREQALDQVSPYNGLVKAGETIIRQGQPVTDDAFQKLVSYRKMYNEDLGGQATFWSVFWGFALQIALVVILLFYYVRTFFPQVYLRWKNLVFILLWPVLYALMMWAIDLSPEINAYLVPFCIVPIVIRIFYGERLAFFIHVSVVLVASFLTPQGYSFTFLSIMAGVVVIVMDIDTRDMGRFFRSLLLLYAFYCVGYLGLELMRGGTWRTLDFNTLLWIAGNAFLVLLAYPLIPLLERIFGLISPITLVELSDMNRPLLERLARHAPGTLQHSLNVANMVEQAARAIGADALLVKTAALYHDIGKIENPEYFIENQNGPSPHQKLGPKESAAIIIGHVSTGIKLARQAGLPEVLIDFIRTHHGTTRVEYFFRAYLKDRSEDEVSDKEFRYPGPRPSTKEQTLLMIADSIEAGCKSLKNPTEEELFAFVDSIIRGKLTSGQLEESRLNFYELETCRDIFKGIIKSVYQMRIAYPAREEATKATPAPPPLLEEE</sequence>
<feature type="transmembrane region" description="Helical" evidence="1">
    <location>
        <begin position="298"/>
        <end position="318"/>
    </location>
</feature>
<evidence type="ECO:0000313" key="3">
    <source>
        <dbReference type="EMBL" id="MBC6993297.1"/>
    </source>
</evidence>
<dbReference type="Pfam" id="PF07697">
    <property type="entry name" value="7TMR-HDED"/>
    <property type="match status" value="1"/>
</dbReference>
<dbReference type="InterPro" id="IPR003607">
    <property type="entry name" value="HD/PDEase_dom"/>
</dbReference>
<protein>
    <submittedName>
        <fullName evidence="3">HDIG domain-containing protein</fullName>
    </submittedName>
</protein>
<feature type="domain" description="HD" evidence="2">
    <location>
        <begin position="479"/>
        <end position="622"/>
    </location>
</feature>
<accession>A0A923TC38</accession>
<dbReference type="PANTHER" id="PTHR36442">
    <property type="entry name" value="CYCLIC-DI-AMP PHOSPHODIESTERASE PGPH"/>
    <property type="match status" value="1"/>
</dbReference>
<dbReference type="Pfam" id="PF01966">
    <property type="entry name" value="HD"/>
    <property type="match status" value="1"/>
</dbReference>
<feature type="transmembrane region" description="Helical" evidence="1">
    <location>
        <begin position="425"/>
        <end position="443"/>
    </location>
</feature>
<feature type="transmembrane region" description="Helical" evidence="1">
    <location>
        <begin position="263"/>
        <end position="286"/>
    </location>
</feature>
<evidence type="ECO:0000313" key="4">
    <source>
        <dbReference type="Proteomes" id="UP000650081"/>
    </source>
</evidence>
<comment type="caution">
    <text evidence="3">The sequence shown here is derived from an EMBL/GenBank/DDBJ whole genome shotgun (WGS) entry which is preliminary data.</text>
</comment>
<feature type="transmembrane region" description="Helical" evidence="1">
    <location>
        <begin position="346"/>
        <end position="362"/>
    </location>
</feature>
<dbReference type="AlphaFoldDB" id="A0A923TC38"/>
<evidence type="ECO:0000259" key="2">
    <source>
        <dbReference type="PROSITE" id="PS51831"/>
    </source>
</evidence>
<dbReference type="InterPro" id="IPR006674">
    <property type="entry name" value="HD_domain"/>
</dbReference>
<proteinExistence type="predicted"/>
<gene>
    <name evidence="3" type="ORF">H9S92_03930</name>
</gene>
<dbReference type="InterPro" id="IPR052722">
    <property type="entry name" value="PgpH_phosphodiesterase"/>
</dbReference>
<dbReference type="NCBIfam" id="TIGR00277">
    <property type="entry name" value="HDIG"/>
    <property type="match status" value="1"/>
</dbReference>
<dbReference type="Proteomes" id="UP000650081">
    <property type="component" value="Unassembled WGS sequence"/>
</dbReference>
<dbReference type="SUPFAM" id="SSF109604">
    <property type="entry name" value="HD-domain/PDEase-like"/>
    <property type="match status" value="1"/>
</dbReference>
<organism evidence="3 4">
    <name type="scientific">Neolewinella lacunae</name>
    <dbReference type="NCBI Taxonomy" id="1517758"/>
    <lineage>
        <taxon>Bacteria</taxon>
        <taxon>Pseudomonadati</taxon>
        <taxon>Bacteroidota</taxon>
        <taxon>Saprospiria</taxon>
        <taxon>Saprospirales</taxon>
        <taxon>Lewinellaceae</taxon>
        <taxon>Neolewinella</taxon>
    </lineage>
</organism>
<name>A0A923TC38_9BACT</name>
<feature type="transmembrane region" description="Helical" evidence="1">
    <location>
        <begin position="7"/>
        <end position="24"/>
    </location>
</feature>
<dbReference type="SMART" id="SM00471">
    <property type="entry name" value="HDc"/>
    <property type="match status" value="1"/>
</dbReference>
<dbReference type="Pfam" id="PF07698">
    <property type="entry name" value="7TM-7TMR_HD"/>
    <property type="match status" value="1"/>
</dbReference>
<dbReference type="RefSeq" id="WP_187465413.1">
    <property type="nucleotide sequence ID" value="NZ_JACSIT010000063.1"/>
</dbReference>
<feature type="transmembrane region" description="Helical" evidence="1">
    <location>
        <begin position="396"/>
        <end position="413"/>
    </location>
</feature>
<dbReference type="PROSITE" id="PS51831">
    <property type="entry name" value="HD"/>
    <property type="match status" value="1"/>
</dbReference>
<keyword evidence="4" id="KW-1185">Reference proteome</keyword>
<dbReference type="EMBL" id="JACSIT010000063">
    <property type="protein sequence ID" value="MBC6993297.1"/>
    <property type="molecule type" value="Genomic_DNA"/>
</dbReference>
<dbReference type="InterPro" id="IPR011621">
    <property type="entry name" value="Metal-dep_PHydrolase_7TM_intra"/>
</dbReference>
<dbReference type="InterPro" id="IPR011624">
    <property type="entry name" value="Metal-dep_PHydrolase_7TM_extra"/>
</dbReference>
<dbReference type="PANTHER" id="PTHR36442:SF1">
    <property type="entry name" value="CYCLIC-DI-AMP PHOSPHODIESTERASE PGPH"/>
    <property type="match status" value="1"/>
</dbReference>
<keyword evidence="1" id="KW-1133">Transmembrane helix</keyword>
<reference evidence="3" key="1">
    <citation type="submission" date="2020-08" db="EMBL/GenBank/DDBJ databases">
        <title>Lewinella bacteria from marine environments.</title>
        <authorList>
            <person name="Zhong Y."/>
        </authorList>
    </citation>
    <scope>NUCLEOTIDE SEQUENCE</scope>
    <source>
        <strain evidence="3">KCTC 42187</strain>
    </source>
</reference>
<evidence type="ECO:0000256" key="1">
    <source>
        <dbReference type="SAM" id="Phobius"/>
    </source>
</evidence>
<dbReference type="InterPro" id="IPR006675">
    <property type="entry name" value="HDIG_dom"/>
</dbReference>
<dbReference type="Gene3D" id="1.10.3210.10">
    <property type="entry name" value="Hypothetical protein af1432"/>
    <property type="match status" value="1"/>
</dbReference>
<dbReference type="CDD" id="cd00077">
    <property type="entry name" value="HDc"/>
    <property type="match status" value="1"/>
</dbReference>
<feature type="transmembrane region" description="Helical" evidence="1">
    <location>
        <begin position="324"/>
        <end position="341"/>
    </location>
</feature>